<evidence type="ECO:0000256" key="1">
    <source>
        <dbReference type="ARBA" id="ARBA00023002"/>
    </source>
</evidence>
<dbReference type="RefSeq" id="XP_003064674.1">
    <property type="nucleotide sequence ID" value="XM_003064628.1"/>
</dbReference>
<keyword evidence="4" id="KW-1185">Reference proteome</keyword>
<reference evidence="3 4" key="1">
    <citation type="journal article" date="2009" name="Science">
        <title>Green evolution and dynamic adaptations revealed by genomes of the marine picoeukaryotes Micromonas.</title>
        <authorList>
            <person name="Worden A.Z."/>
            <person name="Lee J.H."/>
            <person name="Mock T."/>
            <person name="Rouze P."/>
            <person name="Simmons M.P."/>
            <person name="Aerts A.L."/>
            <person name="Allen A.E."/>
            <person name="Cuvelier M.L."/>
            <person name="Derelle E."/>
            <person name="Everett M.V."/>
            <person name="Foulon E."/>
            <person name="Grimwood J."/>
            <person name="Gundlach H."/>
            <person name="Henrissat B."/>
            <person name="Napoli C."/>
            <person name="McDonald S.M."/>
            <person name="Parker M.S."/>
            <person name="Rombauts S."/>
            <person name="Salamov A."/>
            <person name="Von Dassow P."/>
            <person name="Badger J.H."/>
            <person name="Coutinho P.M."/>
            <person name="Demir E."/>
            <person name="Dubchak I."/>
            <person name="Gentemann C."/>
            <person name="Eikrem W."/>
            <person name="Gready J.E."/>
            <person name="John U."/>
            <person name="Lanier W."/>
            <person name="Lindquist E.A."/>
            <person name="Lucas S."/>
            <person name="Mayer K.F."/>
            <person name="Moreau H."/>
            <person name="Not F."/>
            <person name="Otillar R."/>
            <person name="Panaud O."/>
            <person name="Pangilinan J."/>
            <person name="Paulsen I."/>
            <person name="Piegu B."/>
            <person name="Poliakov A."/>
            <person name="Robbens S."/>
            <person name="Schmutz J."/>
            <person name="Toulza E."/>
            <person name="Wyss T."/>
            <person name="Zelensky A."/>
            <person name="Zhou K."/>
            <person name="Armbrust E.V."/>
            <person name="Bhattacharya D."/>
            <person name="Goodenough U.W."/>
            <person name="Van de Peer Y."/>
            <person name="Grigoriev I.V."/>
        </authorList>
    </citation>
    <scope>NUCLEOTIDE SEQUENCE [LARGE SCALE GENOMIC DNA]</scope>
    <source>
        <strain evidence="3 4">CCMP1545</strain>
    </source>
</reference>
<organism evidence="4">
    <name type="scientific">Micromonas pusilla (strain CCMP1545)</name>
    <name type="common">Picoplanktonic green alga</name>
    <dbReference type="NCBI Taxonomy" id="564608"/>
    <lineage>
        <taxon>Eukaryota</taxon>
        <taxon>Viridiplantae</taxon>
        <taxon>Chlorophyta</taxon>
        <taxon>Mamiellophyceae</taxon>
        <taxon>Mamiellales</taxon>
        <taxon>Mamiellaceae</taxon>
        <taxon>Micromonas</taxon>
    </lineage>
</organism>
<dbReference type="AlphaFoldDB" id="C1N9U0"/>
<sequence length="323" mass="35133">GALQLSPMGLGTWSWGNQFVWGYEDSMDSELQRVFNMAVDAGVNVFDTADSYGTGNGLDGRSEVLLGKFLRECPSERVADVQIATKFAAYPWRVTPNSVVVAARESAARLDRPSIELGQLHWSTGNYQPLQERALWGGIADAYDAGVIGAVGLSNYGPKQLRRIHAYMTSRGVPIATLQVQYHLLSRFPEFDGTREACDELGIRMIAYSPLALGLLTGKARSHPSHWSPYDRVRVDVLPALPGLLSVMRAVGEERGGKSPAQVAINWCLSKDTTPIPGAKNTRQLEDNLGALGWRLSEGEVRALDDAAVAAGKSTSQNIFQTK</sequence>
<gene>
    <name evidence="3" type="ORF">MICPUCDRAFT_23830</name>
</gene>
<dbReference type="PANTHER" id="PTHR43625">
    <property type="entry name" value="AFLATOXIN B1 ALDEHYDE REDUCTASE"/>
    <property type="match status" value="1"/>
</dbReference>
<dbReference type="GeneID" id="9690115"/>
<feature type="domain" description="NADP-dependent oxidoreductase" evidence="2">
    <location>
        <begin position="7"/>
        <end position="307"/>
    </location>
</feature>
<dbReference type="Gene3D" id="3.20.20.100">
    <property type="entry name" value="NADP-dependent oxidoreductase domain"/>
    <property type="match status" value="1"/>
</dbReference>
<evidence type="ECO:0000313" key="4">
    <source>
        <dbReference type="Proteomes" id="UP000001876"/>
    </source>
</evidence>
<dbReference type="GO" id="GO:0005737">
    <property type="term" value="C:cytoplasm"/>
    <property type="evidence" value="ECO:0007669"/>
    <property type="project" value="TreeGrafter"/>
</dbReference>
<dbReference type="CDD" id="cd19093">
    <property type="entry name" value="AKR_AtPLR-like"/>
    <property type="match status" value="1"/>
</dbReference>
<dbReference type="GO" id="GO:0016491">
    <property type="term" value="F:oxidoreductase activity"/>
    <property type="evidence" value="ECO:0007669"/>
    <property type="project" value="UniProtKB-KW"/>
</dbReference>
<proteinExistence type="predicted"/>
<dbReference type="EMBL" id="GG663752">
    <property type="protein sequence ID" value="EEH51008.1"/>
    <property type="molecule type" value="Genomic_DNA"/>
</dbReference>
<dbReference type="InterPro" id="IPR050791">
    <property type="entry name" value="Aldo-Keto_reductase"/>
</dbReference>
<evidence type="ECO:0000259" key="2">
    <source>
        <dbReference type="Pfam" id="PF00248"/>
    </source>
</evidence>
<dbReference type="Pfam" id="PF00248">
    <property type="entry name" value="Aldo_ket_red"/>
    <property type="match status" value="1"/>
</dbReference>
<dbReference type="eggNOG" id="KOG1575">
    <property type="taxonomic scope" value="Eukaryota"/>
</dbReference>
<name>C1N9U0_MICPC</name>
<dbReference type="STRING" id="564608.C1N9U0"/>
<protein>
    <submittedName>
        <fullName evidence="3">Predicted protein</fullName>
    </submittedName>
</protein>
<keyword evidence="1" id="KW-0560">Oxidoreductase</keyword>
<dbReference type="SUPFAM" id="SSF51430">
    <property type="entry name" value="NAD(P)-linked oxidoreductase"/>
    <property type="match status" value="1"/>
</dbReference>
<dbReference type="Proteomes" id="UP000001876">
    <property type="component" value="Unassembled WGS sequence"/>
</dbReference>
<dbReference type="PANTHER" id="PTHR43625:SF5">
    <property type="entry name" value="PYRIDOXAL REDUCTASE, CHLOROPLASTIC"/>
    <property type="match status" value="1"/>
</dbReference>
<dbReference type="KEGG" id="mpp:MICPUCDRAFT_23830"/>
<dbReference type="OrthoDB" id="2310150at2759"/>
<feature type="non-terminal residue" evidence="3">
    <location>
        <position position="1"/>
    </location>
</feature>
<dbReference type="InterPro" id="IPR023210">
    <property type="entry name" value="NADP_OxRdtase_dom"/>
</dbReference>
<dbReference type="OMA" id="IHILCAR"/>
<dbReference type="InterPro" id="IPR036812">
    <property type="entry name" value="NAD(P)_OxRdtase_dom_sf"/>
</dbReference>
<accession>C1N9U0</accession>
<evidence type="ECO:0000313" key="3">
    <source>
        <dbReference type="EMBL" id="EEH51008.1"/>
    </source>
</evidence>